<keyword evidence="2" id="KW-1185">Reference proteome</keyword>
<evidence type="ECO:0000313" key="2">
    <source>
        <dbReference type="Proteomes" id="UP000054107"/>
    </source>
</evidence>
<dbReference type="InterPro" id="IPR032675">
    <property type="entry name" value="LRR_dom_sf"/>
</dbReference>
<name>A0A0B7MY76_9FUNG</name>
<protein>
    <submittedName>
        <fullName evidence="1">Uncharacterized protein</fullName>
    </submittedName>
</protein>
<organism evidence="1 2">
    <name type="scientific">Parasitella parasitica</name>
    <dbReference type="NCBI Taxonomy" id="35722"/>
    <lineage>
        <taxon>Eukaryota</taxon>
        <taxon>Fungi</taxon>
        <taxon>Fungi incertae sedis</taxon>
        <taxon>Mucoromycota</taxon>
        <taxon>Mucoromycotina</taxon>
        <taxon>Mucoromycetes</taxon>
        <taxon>Mucorales</taxon>
        <taxon>Mucorineae</taxon>
        <taxon>Mucoraceae</taxon>
        <taxon>Parasitella</taxon>
    </lineage>
</organism>
<dbReference type="EMBL" id="LN719426">
    <property type="protein sequence ID" value="CEP08058.1"/>
    <property type="molecule type" value="Genomic_DNA"/>
</dbReference>
<sequence>MQKELGYFGTTLKNTPTLGLIVKSVKICRDITDSSTPFSQEAGQGIDNILKYSTNLEVLGSSSAPFEILMIWSRLLKAADDQYKSLRLFALSDEWSPGSQKSYKLLSLKYKDSLSKLRLYPSALLGYRIHQDVDYCTLKNSIQDFKSLEELQLCGNFVIEDSIITELDSLIDSCLDTVHSLDLRKCNFLVKDDYRGQTKPRSSIRKLKLSDPLLSSSALQYFASKLTALSTFVLTTKLDNTVQSITEKEYSEWWREMTNFCWNIQLYTICIEHFKFADYLYQIKGGAELSNTIANHRIQQETRNITELTMRFGDLNHMQGNYHIDMNQNGSSVQLFGSECSSDFMQTASIPRIFDSLQFFSPRIIRILNMAHSENFENLLQQPARFSLDSNETSSINDWSIFSGVMRLIKNKTGSAVHLDRMFFFDSEHIEQFEQRFTFKDTSISQLKLTNSLFYPNVLSKMLNISKIDNLIFDRCLFMTNYCYQLDIDLPETKLGYLNLNLNRTFHPNSFEHPCRHYTITLVIGVTNLATYTHTINEQHKAYPKFISRPGTPENFLISIKCQEIESLSISGEKIF</sequence>
<dbReference type="Proteomes" id="UP000054107">
    <property type="component" value="Unassembled WGS sequence"/>
</dbReference>
<proteinExistence type="predicted"/>
<dbReference type="AlphaFoldDB" id="A0A0B7MY76"/>
<dbReference type="SUPFAM" id="SSF52047">
    <property type="entry name" value="RNI-like"/>
    <property type="match status" value="1"/>
</dbReference>
<reference evidence="1 2" key="1">
    <citation type="submission" date="2014-09" db="EMBL/GenBank/DDBJ databases">
        <authorList>
            <person name="Ellenberger Sabrina"/>
        </authorList>
    </citation>
    <scope>NUCLEOTIDE SEQUENCE [LARGE SCALE GENOMIC DNA]</scope>
    <source>
        <strain evidence="1 2">CBS 412.66</strain>
    </source>
</reference>
<evidence type="ECO:0000313" key="1">
    <source>
        <dbReference type="EMBL" id="CEP08058.1"/>
    </source>
</evidence>
<dbReference type="Gene3D" id="3.80.10.10">
    <property type="entry name" value="Ribonuclease Inhibitor"/>
    <property type="match status" value="1"/>
</dbReference>
<gene>
    <name evidence="1" type="primary">PARPA_01367.1 scaffold 1359</name>
</gene>
<accession>A0A0B7MY76</accession>